<comment type="similarity">
    <text evidence="3 11">Belongs to the NadD family.</text>
</comment>
<dbReference type="AlphaFoldDB" id="D3SPR6"/>
<evidence type="ECO:0000256" key="3">
    <source>
        <dbReference type="ARBA" id="ARBA00009014"/>
    </source>
</evidence>
<evidence type="ECO:0000256" key="7">
    <source>
        <dbReference type="ARBA" id="ARBA00022741"/>
    </source>
</evidence>
<dbReference type="GO" id="GO:0004515">
    <property type="term" value="F:nicotinate-nucleotide adenylyltransferase activity"/>
    <property type="evidence" value="ECO:0007669"/>
    <property type="project" value="UniProtKB-UniRule"/>
</dbReference>
<evidence type="ECO:0000256" key="10">
    <source>
        <dbReference type="ARBA" id="ARBA00048721"/>
    </source>
</evidence>
<dbReference type="PANTHER" id="PTHR39321:SF3">
    <property type="entry name" value="PHOSPHOPANTETHEINE ADENYLYLTRANSFERASE"/>
    <property type="match status" value="1"/>
</dbReference>
<evidence type="ECO:0000313" key="14">
    <source>
        <dbReference type="Proteomes" id="UP000002043"/>
    </source>
</evidence>
<keyword evidence="8 11" id="KW-0067">ATP-binding</keyword>
<keyword evidence="6 11" id="KW-0548">Nucleotidyltransferase</keyword>
<dbReference type="HOGENOM" id="CLU_069765_3_2_0"/>
<dbReference type="eggNOG" id="COG1057">
    <property type="taxonomic scope" value="Bacteria"/>
</dbReference>
<evidence type="ECO:0000256" key="8">
    <source>
        <dbReference type="ARBA" id="ARBA00022840"/>
    </source>
</evidence>
<dbReference type="InterPro" id="IPR014729">
    <property type="entry name" value="Rossmann-like_a/b/a_fold"/>
</dbReference>
<dbReference type="EC" id="2.7.7.18" evidence="11"/>
<name>D3SPR6_THEAH</name>
<dbReference type="InterPro" id="IPR004821">
    <property type="entry name" value="Cyt_trans-like"/>
</dbReference>
<evidence type="ECO:0000256" key="11">
    <source>
        <dbReference type="HAMAP-Rule" id="MF_00244"/>
    </source>
</evidence>
<gene>
    <name evidence="11" type="primary">nadD</name>
    <name evidence="13" type="ordered locus">Thal_0519</name>
</gene>
<protein>
    <recommendedName>
        <fullName evidence="11">Probable nicotinate-nucleotide adenylyltransferase</fullName>
        <ecNumber evidence="11">2.7.7.18</ecNumber>
    </recommendedName>
    <alternativeName>
        <fullName evidence="11">Deamido-NAD(+) diphosphorylase</fullName>
    </alternativeName>
    <alternativeName>
        <fullName evidence="11">Deamido-NAD(+) pyrophosphorylase</fullName>
    </alternativeName>
    <alternativeName>
        <fullName evidence="11">Nicotinate mononucleotide adenylyltransferase</fullName>
        <shortName evidence="11">NaMN adenylyltransferase</shortName>
    </alternativeName>
</protein>
<dbReference type="InterPro" id="IPR005248">
    <property type="entry name" value="NadD/NMNAT"/>
</dbReference>
<sequence>MKVLFFGGSFDPVHVGHLVVARDVMELLGFDEVVFVPAFQAPLKAPHEASPFQRLRMLEIALEGKRGFSVSDIEIRRGGVSYTVDTAEEIFKKMGERPYFLLGADSVLHMHLWKEPNRLLKMARFVIVDREGKKDVVRDYLRTHYPSFREGEDFTVIAHTRRIDVSSTEIRKRVKEGKPISWLVPEGVEEYIYRKGLYR</sequence>
<keyword evidence="14" id="KW-1185">Reference proteome</keyword>
<evidence type="ECO:0000259" key="12">
    <source>
        <dbReference type="Pfam" id="PF01467"/>
    </source>
</evidence>
<evidence type="ECO:0000256" key="4">
    <source>
        <dbReference type="ARBA" id="ARBA00022642"/>
    </source>
</evidence>
<dbReference type="GO" id="GO:0009435">
    <property type="term" value="P:NAD+ biosynthetic process"/>
    <property type="evidence" value="ECO:0007669"/>
    <property type="project" value="UniProtKB-UniRule"/>
</dbReference>
<dbReference type="NCBIfam" id="TIGR00125">
    <property type="entry name" value="cyt_tran_rel"/>
    <property type="match status" value="1"/>
</dbReference>
<comment type="function">
    <text evidence="1 11">Catalyzes the reversible adenylation of nicotinate mononucleotide (NaMN) to nicotinic acid adenine dinucleotide (NaAD).</text>
</comment>
<dbReference type="NCBIfam" id="TIGR00482">
    <property type="entry name" value="nicotinate (nicotinamide) nucleotide adenylyltransferase"/>
    <property type="match status" value="1"/>
</dbReference>
<dbReference type="EMBL" id="CP001931">
    <property type="protein sequence ID" value="ADC89153.1"/>
    <property type="molecule type" value="Genomic_DNA"/>
</dbReference>
<dbReference type="KEGG" id="tal:Thal_0519"/>
<dbReference type="SUPFAM" id="SSF52374">
    <property type="entry name" value="Nucleotidylyl transferase"/>
    <property type="match status" value="1"/>
</dbReference>
<dbReference type="Gene3D" id="3.40.50.620">
    <property type="entry name" value="HUPs"/>
    <property type="match status" value="1"/>
</dbReference>
<evidence type="ECO:0000256" key="6">
    <source>
        <dbReference type="ARBA" id="ARBA00022695"/>
    </source>
</evidence>
<evidence type="ECO:0000256" key="1">
    <source>
        <dbReference type="ARBA" id="ARBA00002324"/>
    </source>
</evidence>
<organism evidence="13 14">
    <name type="scientific">Thermocrinis albus (strain DSM 14484 / JCM 11386 / HI 11/12)</name>
    <dbReference type="NCBI Taxonomy" id="638303"/>
    <lineage>
        <taxon>Bacteria</taxon>
        <taxon>Pseudomonadati</taxon>
        <taxon>Aquificota</taxon>
        <taxon>Aquificia</taxon>
        <taxon>Aquificales</taxon>
        <taxon>Aquificaceae</taxon>
        <taxon>Thermocrinis</taxon>
    </lineage>
</organism>
<feature type="domain" description="Cytidyltransferase-like" evidence="12">
    <location>
        <begin position="5"/>
        <end position="173"/>
    </location>
</feature>
<evidence type="ECO:0000313" key="13">
    <source>
        <dbReference type="EMBL" id="ADC89153.1"/>
    </source>
</evidence>
<dbReference type="RefSeq" id="WP_012991560.1">
    <property type="nucleotide sequence ID" value="NC_013894.1"/>
</dbReference>
<evidence type="ECO:0000256" key="9">
    <source>
        <dbReference type="ARBA" id="ARBA00023027"/>
    </source>
</evidence>
<keyword evidence="7 11" id="KW-0547">Nucleotide-binding</keyword>
<proteinExistence type="inferred from homology"/>
<accession>D3SPR6</accession>
<dbReference type="UniPathway" id="UPA00253">
    <property type="reaction ID" value="UER00332"/>
</dbReference>
<dbReference type="HAMAP" id="MF_00244">
    <property type="entry name" value="NaMN_adenylyltr"/>
    <property type="match status" value="1"/>
</dbReference>
<comment type="pathway">
    <text evidence="2 11">Cofactor biosynthesis; NAD(+) biosynthesis; deamido-NAD(+) from nicotinate D-ribonucleotide: step 1/1.</text>
</comment>
<dbReference type="Pfam" id="PF01467">
    <property type="entry name" value="CTP_transf_like"/>
    <property type="match status" value="1"/>
</dbReference>
<dbReference type="STRING" id="638303.Thal_0519"/>
<reference evidence="14" key="1">
    <citation type="journal article" date="2010" name="Stand. Genomic Sci.">
        <title>Complete genome sequence of Thermocrinis albus type strain (HI 11/12T).</title>
        <authorList>
            <person name="Wirth R."/>
            <person name="Sikorski J."/>
            <person name="Brambilla E."/>
            <person name="Misra M."/>
            <person name="Lapidus A."/>
            <person name="Copeland A."/>
            <person name="Nolan M."/>
            <person name="Lucas S."/>
            <person name="Chen F."/>
            <person name="Tice H."/>
            <person name="Cheng J.F."/>
            <person name="Han C."/>
            <person name="Detter J.C."/>
            <person name="Tapia R."/>
            <person name="Bruce D."/>
            <person name="Goodwin L."/>
            <person name="Pitluck S."/>
            <person name="Pati A."/>
            <person name="Anderson I."/>
            <person name="Ivanova N."/>
            <person name="Mavromatis K."/>
            <person name="Mikhailova N."/>
            <person name="Chen A."/>
            <person name="Palaniappan K."/>
            <person name="Bilek Y."/>
            <person name="Hader T."/>
            <person name="Land M."/>
            <person name="Hauser L."/>
            <person name="Chang Y.J."/>
            <person name="Jeffries C.D."/>
            <person name="Tindall B.J."/>
            <person name="Rohde M."/>
            <person name="Goker M."/>
            <person name="Bristow J."/>
            <person name="Eisen J.A."/>
            <person name="Markowitz V."/>
            <person name="Hugenholtz P."/>
            <person name="Kyrpides N.C."/>
            <person name="Klenk H.P."/>
        </authorList>
    </citation>
    <scope>NUCLEOTIDE SEQUENCE [LARGE SCALE GENOMIC DNA]</scope>
    <source>
        <strain evidence="14">DSM 14484 / JCM 11386 / HI 11/12</strain>
    </source>
</reference>
<dbReference type="OrthoDB" id="5295945at2"/>
<evidence type="ECO:0000256" key="5">
    <source>
        <dbReference type="ARBA" id="ARBA00022679"/>
    </source>
</evidence>
<dbReference type="NCBIfam" id="NF000840">
    <property type="entry name" value="PRK00071.1-3"/>
    <property type="match status" value="1"/>
</dbReference>
<evidence type="ECO:0000256" key="2">
    <source>
        <dbReference type="ARBA" id="ARBA00005019"/>
    </source>
</evidence>
<dbReference type="GO" id="GO:0005524">
    <property type="term" value="F:ATP binding"/>
    <property type="evidence" value="ECO:0007669"/>
    <property type="project" value="UniProtKB-KW"/>
</dbReference>
<dbReference type="CDD" id="cd02165">
    <property type="entry name" value="NMNAT"/>
    <property type="match status" value="1"/>
</dbReference>
<comment type="catalytic activity">
    <reaction evidence="10 11">
        <text>nicotinate beta-D-ribonucleotide + ATP + H(+) = deamido-NAD(+) + diphosphate</text>
        <dbReference type="Rhea" id="RHEA:22860"/>
        <dbReference type="ChEBI" id="CHEBI:15378"/>
        <dbReference type="ChEBI" id="CHEBI:30616"/>
        <dbReference type="ChEBI" id="CHEBI:33019"/>
        <dbReference type="ChEBI" id="CHEBI:57502"/>
        <dbReference type="ChEBI" id="CHEBI:58437"/>
        <dbReference type="EC" id="2.7.7.18"/>
    </reaction>
</comment>
<dbReference type="PANTHER" id="PTHR39321">
    <property type="entry name" value="NICOTINATE-NUCLEOTIDE ADENYLYLTRANSFERASE-RELATED"/>
    <property type="match status" value="1"/>
</dbReference>
<keyword evidence="5 11" id="KW-0808">Transferase</keyword>
<keyword evidence="9 11" id="KW-0520">NAD</keyword>
<dbReference type="Proteomes" id="UP000002043">
    <property type="component" value="Chromosome"/>
</dbReference>
<keyword evidence="4 11" id="KW-0662">Pyridine nucleotide biosynthesis</keyword>